<name>A0A917CCQ7_9GAMM</name>
<keyword evidence="1" id="KW-0812">Transmembrane</keyword>
<proteinExistence type="predicted"/>
<comment type="caution">
    <text evidence="2">The sequence shown here is derived from an EMBL/GenBank/DDBJ whole genome shotgun (WGS) entry which is preliminary data.</text>
</comment>
<feature type="transmembrane region" description="Helical" evidence="1">
    <location>
        <begin position="6"/>
        <end position="23"/>
    </location>
</feature>
<sequence>MSTTLVTGLVIGLIAVFCLYLLFKAAGFLLRLGLVAFVLAAAWWYLAPALGLPPIPL</sequence>
<protein>
    <submittedName>
        <fullName evidence="2">Uncharacterized protein</fullName>
    </submittedName>
</protein>
<evidence type="ECO:0000313" key="3">
    <source>
        <dbReference type="Proteomes" id="UP000632858"/>
    </source>
</evidence>
<keyword evidence="3" id="KW-1185">Reference proteome</keyword>
<dbReference type="Proteomes" id="UP000632858">
    <property type="component" value="Unassembled WGS sequence"/>
</dbReference>
<keyword evidence="1" id="KW-0472">Membrane</keyword>
<reference evidence="2" key="1">
    <citation type="journal article" date="2014" name="Int. J. Syst. Evol. Microbiol.">
        <title>Complete genome sequence of Corynebacterium casei LMG S-19264T (=DSM 44701T), isolated from a smear-ripened cheese.</title>
        <authorList>
            <consortium name="US DOE Joint Genome Institute (JGI-PGF)"/>
            <person name="Walter F."/>
            <person name="Albersmeier A."/>
            <person name="Kalinowski J."/>
            <person name="Ruckert C."/>
        </authorList>
    </citation>
    <scope>NUCLEOTIDE SEQUENCE</scope>
    <source>
        <strain evidence="2">CGMCC 1.12726</strain>
    </source>
</reference>
<dbReference type="RefSeq" id="WP_188446925.1">
    <property type="nucleotide sequence ID" value="NZ_BMFO01000001.1"/>
</dbReference>
<dbReference type="AlphaFoldDB" id="A0A917CCQ7"/>
<evidence type="ECO:0000313" key="2">
    <source>
        <dbReference type="EMBL" id="GGF83919.1"/>
    </source>
</evidence>
<accession>A0A917CCQ7</accession>
<gene>
    <name evidence="2" type="ORF">GCM10010960_02510</name>
</gene>
<organism evidence="2 3">
    <name type="scientific">Arenimonas maotaiensis</name>
    <dbReference type="NCBI Taxonomy" id="1446479"/>
    <lineage>
        <taxon>Bacteria</taxon>
        <taxon>Pseudomonadati</taxon>
        <taxon>Pseudomonadota</taxon>
        <taxon>Gammaproteobacteria</taxon>
        <taxon>Lysobacterales</taxon>
        <taxon>Lysobacteraceae</taxon>
        <taxon>Arenimonas</taxon>
    </lineage>
</organism>
<reference evidence="2" key="2">
    <citation type="submission" date="2020-09" db="EMBL/GenBank/DDBJ databases">
        <authorList>
            <person name="Sun Q."/>
            <person name="Zhou Y."/>
        </authorList>
    </citation>
    <scope>NUCLEOTIDE SEQUENCE</scope>
    <source>
        <strain evidence="2">CGMCC 1.12726</strain>
    </source>
</reference>
<feature type="transmembrane region" description="Helical" evidence="1">
    <location>
        <begin position="28"/>
        <end position="47"/>
    </location>
</feature>
<keyword evidence="1" id="KW-1133">Transmembrane helix</keyword>
<evidence type="ECO:0000256" key="1">
    <source>
        <dbReference type="SAM" id="Phobius"/>
    </source>
</evidence>
<dbReference type="EMBL" id="BMFO01000001">
    <property type="protein sequence ID" value="GGF83919.1"/>
    <property type="molecule type" value="Genomic_DNA"/>
</dbReference>